<proteinExistence type="predicted"/>
<gene>
    <name evidence="3" type="ORF">CQ12_09500</name>
</gene>
<dbReference type="Pfam" id="PF00892">
    <property type="entry name" value="EamA"/>
    <property type="match status" value="2"/>
</dbReference>
<dbReference type="InterPro" id="IPR037185">
    <property type="entry name" value="EmrE-like"/>
</dbReference>
<dbReference type="OrthoDB" id="9815809at2"/>
<dbReference type="AlphaFoldDB" id="A0A0R3M7K1"/>
<keyword evidence="4" id="KW-1185">Reference proteome</keyword>
<evidence type="ECO:0000313" key="4">
    <source>
        <dbReference type="Proteomes" id="UP000050863"/>
    </source>
</evidence>
<feature type="transmembrane region" description="Helical" evidence="1">
    <location>
        <begin position="76"/>
        <end position="94"/>
    </location>
</feature>
<keyword evidence="1" id="KW-1133">Transmembrane helix</keyword>
<name>A0A0R3M7K1_9BRAD</name>
<feature type="transmembrane region" description="Helical" evidence="1">
    <location>
        <begin position="207"/>
        <end position="228"/>
    </location>
</feature>
<accession>A0A0R3M7K1</accession>
<evidence type="ECO:0000256" key="1">
    <source>
        <dbReference type="SAM" id="Phobius"/>
    </source>
</evidence>
<feature type="domain" description="EamA" evidence="2">
    <location>
        <begin position="8"/>
        <end position="140"/>
    </location>
</feature>
<keyword evidence="1" id="KW-0472">Membrane</keyword>
<dbReference type="GO" id="GO:0016020">
    <property type="term" value="C:membrane"/>
    <property type="evidence" value="ECO:0007669"/>
    <property type="project" value="InterPro"/>
</dbReference>
<feature type="transmembrane region" description="Helical" evidence="1">
    <location>
        <begin position="179"/>
        <end position="201"/>
    </location>
</feature>
<dbReference type="SUPFAM" id="SSF103481">
    <property type="entry name" value="Multidrug resistance efflux transporter EmrE"/>
    <property type="match status" value="2"/>
</dbReference>
<keyword evidence="1" id="KW-0812">Transmembrane</keyword>
<reference evidence="3 4" key="1">
    <citation type="submission" date="2014-03" db="EMBL/GenBank/DDBJ databases">
        <title>Bradyrhizobium valentinum sp. nov., isolated from effective nodules of Lupinus mariae-josephae, a lupine endemic of basic-lime soils in Eastern Spain.</title>
        <authorList>
            <person name="Duran D."/>
            <person name="Rey L."/>
            <person name="Navarro A."/>
            <person name="Busquets A."/>
            <person name="Imperial J."/>
            <person name="Ruiz-Argueso T."/>
        </authorList>
    </citation>
    <scope>NUCLEOTIDE SEQUENCE [LARGE SCALE GENOMIC DNA]</scope>
    <source>
        <strain evidence="3 4">PAC68</strain>
    </source>
</reference>
<evidence type="ECO:0000313" key="3">
    <source>
        <dbReference type="EMBL" id="KRR13360.1"/>
    </source>
</evidence>
<feature type="transmembrane region" description="Helical" evidence="1">
    <location>
        <begin position="150"/>
        <end position="167"/>
    </location>
</feature>
<comment type="caution">
    <text evidence="3">The sequence shown here is derived from an EMBL/GenBank/DDBJ whole genome shotgun (WGS) entry which is preliminary data.</text>
</comment>
<dbReference type="Proteomes" id="UP000050863">
    <property type="component" value="Unassembled WGS sequence"/>
</dbReference>
<dbReference type="PANTHER" id="PTHR22911">
    <property type="entry name" value="ACYL-MALONYL CONDENSING ENZYME-RELATED"/>
    <property type="match status" value="1"/>
</dbReference>
<protein>
    <recommendedName>
        <fullName evidence="2">EamA domain-containing protein</fullName>
    </recommendedName>
</protein>
<evidence type="ECO:0000259" key="2">
    <source>
        <dbReference type="Pfam" id="PF00892"/>
    </source>
</evidence>
<dbReference type="EMBL" id="LLXZ01000027">
    <property type="protein sequence ID" value="KRR13360.1"/>
    <property type="molecule type" value="Genomic_DNA"/>
</dbReference>
<sequence length="303" mass="31884">MALSPNIRGSLLMAVSMAAFTTNDSITKVVSSEMNFGQVILVRGLFAIVLVAAFAWQQGALRPLRTLMVKPVALRVFGEIGGTITFMAALAHLPLANTSAIFQALPLAITLGAAVIFREPVGWRRWSAIAAGFIGVLIIVRPGLAGFSQYSLFALVSVAFCALRDLATRKIPAKIPSLFITLLTTVTVTTAGGVILVPLGGWTPPSAGALGLQALAAVLLLIGYQCIISALRSGDISAVAPFRYSALLWAMLLGYLIFGEVPDAMMVTGAAIIVASGLYAFYRERIRHRALAAESSGLPPDGL</sequence>
<dbReference type="RefSeq" id="WP_057834224.1">
    <property type="nucleotide sequence ID" value="NZ_LLXZ01000027.1"/>
</dbReference>
<organism evidence="3 4">
    <name type="scientific">Bradyrhizobium jicamae</name>
    <dbReference type="NCBI Taxonomy" id="280332"/>
    <lineage>
        <taxon>Bacteria</taxon>
        <taxon>Pseudomonadati</taxon>
        <taxon>Pseudomonadota</taxon>
        <taxon>Alphaproteobacteria</taxon>
        <taxon>Hyphomicrobiales</taxon>
        <taxon>Nitrobacteraceae</taxon>
        <taxon>Bradyrhizobium</taxon>
    </lineage>
</organism>
<feature type="transmembrane region" description="Helical" evidence="1">
    <location>
        <begin position="126"/>
        <end position="144"/>
    </location>
</feature>
<feature type="domain" description="EamA" evidence="2">
    <location>
        <begin position="152"/>
        <end position="276"/>
    </location>
</feature>
<feature type="transmembrane region" description="Helical" evidence="1">
    <location>
        <begin position="35"/>
        <end position="56"/>
    </location>
</feature>
<feature type="transmembrane region" description="Helical" evidence="1">
    <location>
        <begin position="264"/>
        <end position="282"/>
    </location>
</feature>
<feature type="transmembrane region" description="Helical" evidence="1">
    <location>
        <begin position="100"/>
        <end position="117"/>
    </location>
</feature>
<dbReference type="InterPro" id="IPR000620">
    <property type="entry name" value="EamA_dom"/>
</dbReference>
<feature type="transmembrane region" description="Helical" evidence="1">
    <location>
        <begin position="240"/>
        <end position="258"/>
    </location>
</feature>
<dbReference type="PANTHER" id="PTHR22911:SF135">
    <property type="entry name" value="BLR4310 PROTEIN"/>
    <property type="match status" value="1"/>
</dbReference>
<dbReference type="STRING" id="280332.CQ12_09500"/>